<organism evidence="2 3">
    <name type="scientific">Brytella acorum</name>
    <dbReference type="NCBI Taxonomy" id="2959299"/>
    <lineage>
        <taxon>Bacteria</taxon>
        <taxon>Pseudomonadati</taxon>
        <taxon>Pseudomonadota</taxon>
        <taxon>Alphaproteobacteria</taxon>
        <taxon>Acetobacterales</taxon>
        <taxon>Acetobacteraceae</taxon>
        <taxon>Brytella</taxon>
    </lineage>
</organism>
<protein>
    <recommendedName>
        <fullName evidence="1">Nudix hydrolase domain-containing protein</fullName>
    </recommendedName>
</protein>
<feature type="domain" description="Nudix hydrolase" evidence="1">
    <location>
        <begin position="94"/>
        <end position="237"/>
    </location>
</feature>
<reference evidence="2" key="1">
    <citation type="submission" date="2023-03" db="EMBL/GenBank/DDBJ databases">
        <authorList>
            <person name="Cleenwerck I."/>
        </authorList>
    </citation>
    <scope>NUCLEOTIDE SEQUENCE</scope>
    <source>
        <strain evidence="2">LMG 32879</strain>
    </source>
</reference>
<dbReference type="PROSITE" id="PS51462">
    <property type="entry name" value="NUDIX"/>
    <property type="match status" value="1"/>
</dbReference>
<dbReference type="Proteomes" id="UP001176960">
    <property type="component" value="Unassembled WGS sequence"/>
</dbReference>
<dbReference type="RefSeq" id="WP_289842684.1">
    <property type="nucleotide sequence ID" value="NZ_CATKSH010000001.1"/>
</dbReference>
<evidence type="ECO:0000313" key="2">
    <source>
        <dbReference type="EMBL" id="CAI9119454.1"/>
    </source>
</evidence>
<name>A0AA35UTI3_9PROT</name>
<dbReference type="InterPro" id="IPR015797">
    <property type="entry name" value="NUDIX_hydrolase-like_dom_sf"/>
</dbReference>
<comment type="caution">
    <text evidence="2">The sequence shown here is derived from an EMBL/GenBank/DDBJ whole genome shotgun (WGS) entry which is preliminary data.</text>
</comment>
<dbReference type="GO" id="GO:0003824">
    <property type="term" value="F:catalytic activity"/>
    <property type="evidence" value="ECO:0007669"/>
    <property type="project" value="UniProtKB-ARBA"/>
</dbReference>
<dbReference type="Gene3D" id="3.90.79.10">
    <property type="entry name" value="Nucleoside Triphosphate Pyrophosphohydrolase"/>
    <property type="match status" value="1"/>
</dbReference>
<proteinExistence type="predicted"/>
<gene>
    <name evidence="2" type="ORF">LMG32879_000269</name>
</gene>
<dbReference type="EMBL" id="CATKSH010000001">
    <property type="protein sequence ID" value="CAI9119454.1"/>
    <property type="molecule type" value="Genomic_DNA"/>
</dbReference>
<keyword evidence="3" id="KW-1185">Reference proteome</keyword>
<dbReference type="AlphaFoldDB" id="A0AA35UTI3"/>
<dbReference type="InterPro" id="IPR000086">
    <property type="entry name" value="NUDIX_hydrolase_dom"/>
</dbReference>
<evidence type="ECO:0000313" key="3">
    <source>
        <dbReference type="Proteomes" id="UP001176960"/>
    </source>
</evidence>
<sequence>MTASSRVPSDWLVTVLHPSLRVVTTPCPAAPDRETMARIDALWTEATRRHPALYNGRVFSATAISADRIEGYWAEYRMVLAQMRAPDLFRVLRLRPLAVTGMLRLRGGLVFGQRAATAIYHPGWWQGVPAGSVETREGDVPVDLHEQLVAEIEEELGLNARDVTVGPPLLACEHPGTHIVDIGMVLDTTLDFSAVHAAWAERGNDEYAALKLMSPVEALACPDMLPTTLAMIETLAP</sequence>
<accession>A0AA35UTI3</accession>
<evidence type="ECO:0000259" key="1">
    <source>
        <dbReference type="PROSITE" id="PS51462"/>
    </source>
</evidence>
<dbReference type="SUPFAM" id="SSF55811">
    <property type="entry name" value="Nudix"/>
    <property type="match status" value="1"/>
</dbReference>